<dbReference type="GO" id="GO:0050660">
    <property type="term" value="F:flavin adenine dinucleotide binding"/>
    <property type="evidence" value="ECO:0007669"/>
    <property type="project" value="UniProtKB-ARBA"/>
</dbReference>
<dbReference type="InterPro" id="IPR050464">
    <property type="entry name" value="Zeta_carotene_desat/Oxidored"/>
</dbReference>
<protein>
    <recommendedName>
        <fullName evidence="1">Amine oxidase domain-containing protein</fullName>
    </recommendedName>
</protein>
<dbReference type="Gene3D" id="3.50.50.60">
    <property type="entry name" value="FAD/NAD(P)-binding domain"/>
    <property type="match status" value="1"/>
</dbReference>
<dbReference type="EnsemblPlants" id="LPERR04G17580.4">
    <property type="protein sequence ID" value="LPERR04G17580.4"/>
    <property type="gene ID" value="LPERR04G17580"/>
</dbReference>
<dbReference type="PANTHER" id="PTHR42923">
    <property type="entry name" value="PROTOPORPHYRINOGEN OXIDASE"/>
    <property type="match status" value="1"/>
</dbReference>
<evidence type="ECO:0000259" key="1">
    <source>
        <dbReference type="Pfam" id="PF01593"/>
    </source>
</evidence>
<evidence type="ECO:0000313" key="3">
    <source>
        <dbReference type="Proteomes" id="UP000032180"/>
    </source>
</evidence>
<dbReference type="EnsemblPlants" id="LPERR04G17580.5">
    <property type="protein sequence ID" value="LPERR04G17580.5"/>
    <property type="gene ID" value="LPERR04G17580"/>
</dbReference>
<dbReference type="Gramene" id="LPERR04G17580.2">
    <property type="protein sequence ID" value="LPERR04G17580.2"/>
    <property type="gene ID" value="LPERR04G17580"/>
</dbReference>
<reference evidence="2 3" key="1">
    <citation type="submission" date="2012-08" db="EMBL/GenBank/DDBJ databases">
        <title>Oryza genome evolution.</title>
        <authorList>
            <person name="Wing R.A."/>
        </authorList>
    </citation>
    <scope>NUCLEOTIDE SEQUENCE</scope>
</reference>
<sequence length="477" mass="53068">MCWCTPLAAGPVAGGRFPLPSVRSRRRRGRSVRADASSEADTRRKKVAVAGAGWAGLAAAHHLVKQGYEVTLFGAESGPTEEFCFSDPCIVVAHRVLVEFPIFHDQPRLPAPFGMLAYPEFPSLPVIDRLTSIPVMTAVIDFDNTDNAWMKYDAMSARELFKMFGCSQRLYNEVFQPAIQAALFAPGEQCSAAATLGMLYYYMLSHQENSDFLLCRGEVEDMIFSPWLKSLELKGVKFRGNRVPTSLVINKDTACVSGIVCGEESQQDFANLLHLSTIDVITVKLWFDKKITISKVANVCSGFDNPSGWTFFDLTSIYDDYTGNSTTVVEAEFYNASHLLPLNDEQIVSEASSHLIKCIQDFEEANVIQHIVRRSPKSTMHSLPGSYKYTLRGSTTLANLFIAGDWIVNRHGSFSKEKAYVTGLEAANRVVDYFGDGDFAKIIAVEGDEPHIETARDLNRRANELKTQIPFSEFFLQ</sequence>
<dbReference type="Gramene" id="LPERR04G17580.5">
    <property type="protein sequence ID" value="LPERR04G17580.5"/>
    <property type="gene ID" value="LPERR04G17580"/>
</dbReference>
<dbReference type="InterPro" id="IPR002937">
    <property type="entry name" value="Amino_oxidase"/>
</dbReference>
<dbReference type="PANTHER" id="PTHR42923:SF24">
    <property type="entry name" value="OS04G0560500 PROTEIN"/>
    <property type="match status" value="1"/>
</dbReference>
<dbReference type="AlphaFoldDB" id="A0A0D9W853"/>
<dbReference type="InterPro" id="IPR036188">
    <property type="entry name" value="FAD/NAD-bd_sf"/>
</dbReference>
<dbReference type="Pfam" id="PF01593">
    <property type="entry name" value="Amino_oxidase"/>
    <property type="match status" value="1"/>
</dbReference>
<accession>A0A0D9W853</accession>
<dbReference type="GO" id="GO:0016491">
    <property type="term" value="F:oxidoreductase activity"/>
    <property type="evidence" value="ECO:0007669"/>
    <property type="project" value="InterPro"/>
</dbReference>
<dbReference type="EnsemblPlants" id="LPERR04G17580.1">
    <property type="protein sequence ID" value="LPERR04G17580.1"/>
    <property type="gene ID" value="LPERR04G17580"/>
</dbReference>
<keyword evidence="3" id="KW-1185">Reference proteome</keyword>
<dbReference type="EnsemblPlants" id="LPERR04G17580.2">
    <property type="protein sequence ID" value="LPERR04G17580.2"/>
    <property type="gene ID" value="LPERR04G17580"/>
</dbReference>
<dbReference type="HOGENOM" id="CLU_021719_1_0_1"/>
<dbReference type="Gramene" id="LPERR04G17580.4">
    <property type="protein sequence ID" value="LPERR04G17580.4"/>
    <property type="gene ID" value="LPERR04G17580"/>
</dbReference>
<organism evidence="2 3">
    <name type="scientific">Leersia perrieri</name>
    <dbReference type="NCBI Taxonomy" id="77586"/>
    <lineage>
        <taxon>Eukaryota</taxon>
        <taxon>Viridiplantae</taxon>
        <taxon>Streptophyta</taxon>
        <taxon>Embryophyta</taxon>
        <taxon>Tracheophyta</taxon>
        <taxon>Spermatophyta</taxon>
        <taxon>Magnoliopsida</taxon>
        <taxon>Liliopsida</taxon>
        <taxon>Poales</taxon>
        <taxon>Poaceae</taxon>
        <taxon>BOP clade</taxon>
        <taxon>Oryzoideae</taxon>
        <taxon>Oryzeae</taxon>
        <taxon>Oryzinae</taxon>
        <taxon>Leersia</taxon>
    </lineage>
</organism>
<proteinExistence type="predicted"/>
<evidence type="ECO:0000313" key="2">
    <source>
        <dbReference type="EnsemblPlants" id="LPERR04G17580.4"/>
    </source>
</evidence>
<dbReference type="EnsemblPlants" id="LPERR04G17580.3">
    <property type="protein sequence ID" value="LPERR04G17580.3"/>
    <property type="gene ID" value="LPERR04G17580"/>
</dbReference>
<dbReference type="Pfam" id="PF13450">
    <property type="entry name" value="NAD_binding_8"/>
    <property type="match status" value="1"/>
</dbReference>
<dbReference type="eggNOG" id="ENOG502RPRH">
    <property type="taxonomic scope" value="Eukaryota"/>
</dbReference>
<dbReference type="STRING" id="77586.A0A0D9W853"/>
<dbReference type="Gramene" id="LPERR04G17580.6">
    <property type="protein sequence ID" value="LPERR04G17580.6"/>
    <property type="gene ID" value="LPERR04G17580"/>
</dbReference>
<dbReference type="EnsemblPlants" id="LPERR04G17580.6">
    <property type="protein sequence ID" value="LPERR04G17580.6"/>
    <property type="gene ID" value="LPERR04G17580"/>
</dbReference>
<dbReference type="Proteomes" id="UP000032180">
    <property type="component" value="Chromosome 4"/>
</dbReference>
<reference evidence="2" key="3">
    <citation type="submission" date="2015-04" db="UniProtKB">
        <authorList>
            <consortium name="EnsemblPlants"/>
        </authorList>
    </citation>
    <scope>IDENTIFICATION</scope>
</reference>
<dbReference type="SUPFAM" id="SSF51905">
    <property type="entry name" value="FAD/NAD(P)-binding domain"/>
    <property type="match status" value="1"/>
</dbReference>
<dbReference type="Gramene" id="LPERR04G17580.1">
    <property type="protein sequence ID" value="LPERR04G17580.1"/>
    <property type="gene ID" value="LPERR04G17580"/>
</dbReference>
<feature type="domain" description="Amine oxidase" evidence="1">
    <location>
        <begin position="276"/>
        <end position="430"/>
    </location>
</feature>
<name>A0A0D9W853_9ORYZ</name>
<dbReference type="Gramene" id="LPERR04G17580.3">
    <property type="protein sequence ID" value="LPERR04G17580.3"/>
    <property type="gene ID" value="LPERR04G17580"/>
</dbReference>
<reference evidence="2 3" key="2">
    <citation type="submission" date="2013-12" db="EMBL/GenBank/DDBJ databases">
        <authorList>
            <person name="Yu Y."/>
            <person name="Lee S."/>
            <person name="de Baynast K."/>
            <person name="Wissotski M."/>
            <person name="Liu L."/>
            <person name="Talag J."/>
            <person name="Goicoechea J."/>
            <person name="Angelova A."/>
            <person name="Jetty R."/>
            <person name="Kudrna D."/>
            <person name="Golser W."/>
            <person name="Rivera L."/>
            <person name="Zhang J."/>
            <person name="Wing R."/>
        </authorList>
    </citation>
    <scope>NUCLEOTIDE SEQUENCE</scope>
</reference>